<evidence type="ECO:0000259" key="7">
    <source>
        <dbReference type="Pfam" id="PF10017"/>
    </source>
</evidence>
<protein>
    <submittedName>
        <fullName evidence="9">Histidine N-alpha-methyltransferase</fullName>
        <ecNumber evidence="9">2.1.1.44</ecNumber>
    </submittedName>
</protein>
<keyword evidence="3" id="KW-0560">Oxidoreductase</keyword>
<dbReference type="Pfam" id="PF12867">
    <property type="entry name" value="DinB_2"/>
    <property type="match status" value="1"/>
</dbReference>
<evidence type="ECO:0000259" key="8">
    <source>
        <dbReference type="Pfam" id="PF12867"/>
    </source>
</evidence>
<organism evidence="9 10">
    <name type="scientific">Cupriavidus pampae</name>
    <dbReference type="NCBI Taxonomy" id="659251"/>
    <lineage>
        <taxon>Bacteria</taxon>
        <taxon>Pseudomonadati</taxon>
        <taxon>Pseudomonadota</taxon>
        <taxon>Betaproteobacteria</taxon>
        <taxon>Burkholderiales</taxon>
        <taxon>Burkholderiaceae</taxon>
        <taxon>Cupriavidus</taxon>
    </lineage>
</organism>
<dbReference type="SUPFAM" id="SSF53335">
    <property type="entry name" value="S-adenosyl-L-methionine-dependent methyltransferases"/>
    <property type="match status" value="1"/>
</dbReference>
<sequence length="726" mass="81630">MALQTQGVPAGHRAPPQYSQLRTRFLEVRQRTLALVEPLNAEDMAIQSMPDASPAKWHLGHTTWFFETFLLTPHLHGYKPYDASYGYLFNSYYEAIGERQPRPFRGLLSRPTVDDVMAYRAHVDAQMLALLDTHATDALDALMDLGLAHEEQHQELLLMDILHLFAQSPLKPAYDPRWPRPHAAGRARFARMEGGLIEIGDDSEGFCFDNERPRHKTYVAPFEIADRLVTNGEWLRFINDGGYTRAELWLADGWARVKAGELAAPLYWQHSEHGWQEMTLGGLRSIDWDAPVVHVSYYEANAYARWAGARLPSEAEWEISTRAGVLTQVDGVAWQWTQTAYGPYPGFHASMDAIGEYNGKFMVSQLVLRGGASVTPPGHVRPTYRNFFYPHMRWMFAGVRLARDPGTQPRGRHDDGHDDYADFTRDMRVGLSGHPKAMSPKYFYDAAGSELFEAICRTPEYYPTRTESALLTRIASEVVASFAPGTALIEFGSGASDKTNLLLAASDRIDTYVPIDISGDALAGAVTRLAQRYPALRVHALEADFTQPFALPEAAHARPRVGFFPGSTIGNFTHEEAAQFLRNARETLGADARMIVGADMVKDLPTLLRAYDDAEGVTARFNKNLLVRINRELDGNFDPDTFDHLAIWNEVHHRIEMHLVSRVDQIVHAAGQSFTFRRGERLHTENSHKFTIESFSTLAADAGWQVTRHWISDAPEFGVFELSSAR</sequence>
<dbReference type="InterPro" id="IPR051128">
    <property type="entry name" value="EgtD_Methyltrsf_superfamily"/>
</dbReference>
<dbReference type="InterPro" id="IPR035094">
    <property type="entry name" value="EgtD"/>
</dbReference>
<dbReference type="Pfam" id="PF03781">
    <property type="entry name" value="FGE-sulfatase"/>
    <property type="match status" value="1"/>
</dbReference>
<feature type="domain" description="DinB-like" evidence="8">
    <location>
        <begin position="25"/>
        <end position="154"/>
    </location>
</feature>
<dbReference type="SUPFAM" id="SSF56436">
    <property type="entry name" value="C-type lectin-like"/>
    <property type="match status" value="1"/>
</dbReference>
<proteinExistence type="predicted"/>
<dbReference type="Gene3D" id="3.90.1580.10">
    <property type="entry name" value="paralog of FGE (formylglycine-generating enzyme)"/>
    <property type="match status" value="2"/>
</dbReference>
<dbReference type="NCBIfam" id="TIGR03440">
    <property type="entry name" value="egtB_TIGR03440"/>
    <property type="match status" value="1"/>
</dbReference>
<comment type="caution">
    <text evidence="9">The sequence shown here is derived from an EMBL/GenBank/DDBJ whole genome shotgun (WGS) entry which is preliminary data.</text>
</comment>
<comment type="pathway">
    <text evidence="5">Amino-acid biosynthesis; ergothioneine biosynthesis.</text>
</comment>
<dbReference type="InterPro" id="IPR016187">
    <property type="entry name" value="CTDL_fold"/>
</dbReference>
<evidence type="ECO:0000259" key="6">
    <source>
        <dbReference type="Pfam" id="PF03781"/>
    </source>
</evidence>
<keyword evidence="2 9" id="KW-0808">Transferase</keyword>
<dbReference type="InterPro" id="IPR017806">
    <property type="entry name" value="EgtB"/>
</dbReference>
<dbReference type="PANTHER" id="PTHR43397:SF1">
    <property type="entry name" value="ERGOTHIONEINE BIOSYNTHESIS PROTEIN 1"/>
    <property type="match status" value="1"/>
</dbReference>
<evidence type="ECO:0000313" key="9">
    <source>
        <dbReference type="EMBL" id="CAG9172005.1"/>
    </source>
</evidence>
<dbReference type="InterPro" id="IPR019257">
    <property type="entry name" value="MeTrfase_dom"/>
</dbReference>
<feature type="domain" description="Sulfatase-modifying factor enzyme-like" evidence="6">
    <location>
        <begin position="192"/>
        <end position="326"/>
    </location>
</feature>
<keyword evidence="10" id="KW-1185">Reference proteome</keyword>
<evidence type="ECO:0000256" key="5">
    <source>
        <dbReference type="ARBA" id="ARBA00037882"/>
    </source>
</evidence>
<dbReference type="EMBL" id="CAJZAG010000004">
    <property type="protein sequence ID" value="CAG9172005.1"/>
    <property type="molecule type" value="Genomic_DNA"/>
</dbReference>
<dbReference type="GO" id="GO:0032259">
    <property type="term" value="P:methylation"/>
    <property type="evidence" value="ECO:0007669"/>
    <property type="project" value="UniProtKB-KW"/>
</dbReference>
<evidence type="ECO:0000256" key="3">
    <source>
        <dbReference type="ARBA" id="ARBA00023002"/>
    </source>
</evidence>
<dbReference type="InterPro" id="IPR034660">
    <property type="entry name" value="DinB/YfiT-like"/>
</dbReference>
<evidence type="ECO:0000256" key="1">
    <source>
        <dbReference type="ARBA" id="ARBA00022603"/>
    </source>
</evidence>
<dbReference type="NCBIfam" id="TIGR03438">
    <property type="entry name" value="egtD_ergothio"/>
    <property type="match status" value="1"/>
</dbReference>
<reference evidence="9 10" key="1">
    <citation type="submission" date="2021-08" db="EMBL/GenBank/DDBJ databases">
        <authorList>
            <person name="Peeters C."/>
        </authorList>
    </citation>
    <scope>NUCLEOTIDE SEQUENCE [LARGE SCALE GENOMIC DNA]</scope>
    <source>
        <strain evidence="9 10">LMG 32289</strain>
    </source>
</reference>
<keyword evidence="4" id="KW-0408">Iron</keyword>
<name>A0ABM8WWT1_9BURK</name>
<dbReference type="InterPro" id="IPR024775">
    <property type="entry name" value="DinB-like"/>
</dbReference>
<dbReference type="SUPFAM" id="SSF109854">
    <property type="entry name" value="DinB/YfiT-like putative metalloenzymes"/>
    <property type="match status" value="1"/>
</dbReference>
<dbReference type="Pfam" id="PF10017">
    <property type="entry name" value="Methyltransf_33"/>
    <property type="match status" value="1"/>
</dbReference>
<dbReference type="InterPro" id="IPR029063">
    <property type="entry name" value="SAM-dependent_MTases_sf"/>
</dbReference>
<dbReference type="EC" id="2.1.1.44" evidence="9"/>
<keyword evidence="1 9" id="KW-0489">Methyltransferase</keyword>
<evidence type="ECO:0000256" key="2">
    <source>
        <dbReference type="ARBA" id="ARBA00022679"/>
    </source>
</evidence>
<dbReference type="InterPro" id="IPR042095">
    <property type="entry name" value="SUMF_sf"/>
</dbReference>
<dbReference type="GO" id="GO:0052706">
    <property type="term" value="F:L-histidine N(alpha)-methyltransferase activity"/>
    <property type="evidence" value="ECO:0007669"/>
    <property type="project" value="UniProtKB-EC"/>
</dbReference>
<evidence type="ECO:0000256" key="4">
    <source>
        <dbReference type="ARBA" id="ARBA00023004"/>
    </source>
</evidence>
<dbReference type="Gene3D" id="3.40.50.150">
    <property type="entry name" value="Vaccinia Virus protein VP39"/>
    <property type="match status" value="1"/>
</dbReference>
<dbReference type="Proteomes" id="UP000706525">
    <property type="component" value="Unassembled WGS sequence"/>
</dbReference>
<gene>
    <name evidence="9" type="primary">egtD_2</name>
    <name evidence="9" type="ORF">LMG32289_02537</name>
</gene>
<evidence type="ECO:0000313" key="10">
    <source>
        <dbReference type="Proteomes" id="UP000706525"/>
    </source>
</evidence>
<accession>A0ABM8WWT1</accession>
<dbReference type="InterPro" id="IPR005532">
    <property type="entry name" value="SUMF_dom"/>
</dbReference>
<dbReference type="PANTHER" id="PTHR43397">
    <property type="entry name" value="ERGOTHIONEINE BIOSYNTHESIS PROTEIN 1"/>
    <property type="match status" value="1"/>
</dbReference>
<feature type="domain" description="Histidine-specific methyltransferase SAM-dependent" evidence="7">
    <location>
        <begin position="424"/>
        <end position="722"/>
    </location>
</feature>